<dbReference type="AlphaFoldDB" id="T1EJS8"/>
<evidence type="ECO:0000313" key="2">
    <source>
        <dbReference type="EnsemblMetazoa" id="HelroP146520"/>
    </source>
</evidence>
<dbReference type="EMBL" id="KB096324">
    <property type="protein sequence ID" value="ESO06244.1"/>
    <property type="molecule type" value="Genomic_DNA"/>
</dbReference>
<evidence type="ECO:0000313" key="1">
    <source>
        <dbReference type="EMBL" id="ESO06244.1"/>
    </source>
</evidence>
<name>T1EJS8_HELRO</name>
<dbReference type="Proteomes" id="UP000015101">
    <property type="component" value="Unassembled WGS sequence"/>
</dbReference>
<dbReference type="FunFam" id="1.10.238.10:FF:000121">
    <property type="entry name" value="EF-hand calcium-binding domain-containing protein 6"/>
    <property type="match status" value="1"/>
</dbReference>
<sequence>VWLMVMDRRRKLQDVIDNLNEVEEMKNFNPDEWMEEFLSWMNRNTSKILTSFRKYDRNITNHVSRKDFVDAILKTGMPTSYLKVEAVADLLEKNEQINYKEFVNCL</sequence>
<dbReference type="eggNOG" id="KOG0516">
    <property type="taxonomic scope" value="Eukaryota"/>
</dbReference>
<evidence type="ECO:0000313" key="3">
    <source>
        <dbReference type="Proteomes" id="UP000015101"/>
    </source>
</evidence>
<dbReference type="CTD" id="20196828"/>
<dbReference type="OMA" id="DEWMEEF"/>
<dbReference type="GeneID" id="20196828"/>
<accession>T1EJS8</accession>
<dbReference type="STRING" id="6412.T1EJS8"/>
<reference evidence="1 3" key="2">
    <citation type="journal article" date="2013" name="Nature">
        <title>Insights into bilaterian evolution from three spiralian genomes.</title>
        <authorList>
            <person name="Simakov O."/>
            <person name="Marletaz F."/>
            <person name="Cho S.J."/>
            <person name="Edsinger-Gonzales E."/>
            <person name="Havlak P."/>
            <person name="Hellsten U."/>
            <person name="Kuo D.H."/>
            <person name="Larsson T."/>
            <person name="Lv J."/>
            <person name="Arendt D."/>
            <person name="Savage R."/>
            <person name="Osoegawa K."/>
            <person name="de Jong P."/>
            <person name="Grimwood J."/>
            <person name="Chapman J.A."/>
            <person name="Shapiro H."/>
            <person name="Aerts A."/>
            <person name="Otillar R.P."/>
            <person name="Terry A.Y."/>
            <person name="Boore J.L."/>
            <person name="Grigoriev I.V."/>
            <person name="Lindberg D.R."/>
            <person name="Seaver E.C."/>
            <person name="Weisblat D.A."/>
            <person name="Putnam N.H."/>
            <person name="Rokhsar D.S."/>
        </authorList>
    </citation>
    <scope>NUCLEOTIDE SEQUENCE</scope>
</reference>
<dbReference type="HOGENOM" id="CLU_2229803_0_0_1"/>
<reference evidence="2" key="3">
    <citation type="submission" date="2015-06" db="UniProtKB">
        <authorList>
            <consortium name="EnsemblMetazoa"/>
        </authorList>
    </citation>
    <scope>IDENTIFICATION</scope>
</reference>
<proteinExistence type="predicted"/>
<protein>
    <recommendedName>
        <fullName evidence="4">EF-hand domain-containing protein</fullName>
    </recommendedName>
</protein>
<dbReference type="InParanoid" id="T1EJS8"/>
<reference evidence="3" key="1">
    <citation type="submission" date="2012-12" db="EMBL/GenBank/DDBJ databases">
        <authorList>
            <person name="Hellsten U."/>
            <person name="Grimwood J."/>
            <person name="Chapman J.A."/>
            <person name="Shapiro H."/>
            <person name="Aerts A."/>
            <person name="Otillar R.P."/>
            <person name="Terry A.Y."/>
            <person name="Boore J.L."/>
            <person name="Simakov O."/>
            <person name="Marletaz F."/>
            <person name="Cho S.-J."/>
            <person name="Edsinger-Gonzales E."/>
            <person name="Havlak P."/>
            <person name="Kuo D.-H."/>
            <person name="Larsson T."/>
            <person name="Lv J."/>
            <person name="Arendt D."/>
            <person name="Savage R."/>
            <person name="Osoegawa K."/>
            <person name="de Jong P."/>
            <person name="Lindberg D.R."/>
            <person name="Seaver E.C."/>
            <person name="Weisblat D.A."/>
            <person name="Putnam N.H."/>
            <person name="Grigoriev I.V."/>
            <person name="Rokhsar D.S."/>
        </authorList>
    </citation>
    <scope>NUCLEOTIDE SEQUENCE</scope>
</reference>
<dbReference type="RefSeq" id="XP_009015612.1">
    <property type="nucleotide sequence ID" value="XM_009017364.1"/>
</dbReference>
<keyword evidence="3" id="KW-1185">Reference proteome</keyword>
<dbReference type="SUPFAM" id="SSF47473">
    <property type="entry name" value="EF-hand"/>
    <property type="match status" value="1"/>
</dbReference>
<gene>
    <name evidence="2" type="primary">20196828</name>
    <name evidence="1" type="ORF">HELRODRAFT_146520</name>
</gene>
<dbReference type="KEGG" id="hro:HELRODRAFT_146520"/>
<dbReference type="EMBL" id="AMQM01000594">
    <property type="status" value="NOT_ANNOTATED_CDS"/>
    <property type="molecule type" value="Genomic_DNA"/>
</dbReference>
<dbReference type="Gene3D" id="1.10.238.10">
    <property type="entry name" value="EF-hand"/>
    <property type="match status" value="1"/>
</dbReference>
<dbReference type="OrthoDB" id="2250192at2759"/>
<dbReference type="EnsemblMetazoa" id="HelroT146520">
    <property type="protein sequence ID" value="HelroP146520"/>
    <property type="gene ID" value="HelroG146520"/>
</dbReference>
<organism evidence="2 3">
    <name type="scientific">Helobdella robusta</name>
    <name type="common">Californian leech</name>
    <dbReference type="NCBI Taxonomy" id="6412"/>
    <lineage>
        <taxon>Eukaryota</taxon>
        <taxon>Metazoa</taxon>
        <taxon>Spiralia</taxon>
        <taxon>Lophotrochozoa</taxon>
        <taxon>Annelida</taxon>
        <taxon>Clitellata</taxon>
        <taxon>Hirudinea</taxon>
        <taxon>Rhynchobdellida</taxon>
        <taxon>Glossiphoniidae</taxon>
        <taxon>Helobdella</taxon>
    </lineage>
</organism>
<evidence type="ECO:0008006" key="4">
    <source>
        <dbReference type="Google" id="ProtNLM"/>
    </source>
</evidence>
<dbReference type="InterPro" id="IPR011992">
    <property type="entry name" value="EF-hand-dom_pair"/>
</dbReference>